<feature type="region of interest" description="Disordered" evidence="2">
    <location>
        <begin position="193"/>
        <end position="223"/>
    </location>
</feature>
<evidence type="ECO:0000259" key="3">
    <source>
        <dbReference type="Pfam" id="PF12480"/>
    </source>
</evidence>
<feature type="domain" description="Golgi associated RAB2 interactor protein-like Rab2B-binding" evidence="3">
    <location>
        <begin position="326"/>
        <end position="394"/>
    </location>
</feature>
<feature type="region of interest" description="Disordered" evidence="2">
    <location>
        <begin position="474"/>
        <end position="762"/>
    </location>
</feature>
<dbReference type="Pfam" id="PF12480">
    <property type="entry name" value="GARIL_Rab2_bd"/>
    <property type="match status" value="1"/>
</dbReference>
<evidence type="ECO:0000313" key="5">
    <source>
        <dbReference type="Proteomes" id="UP000002280"/>
    </source>
</evidence>
<evidence type="ECO:0000256" key="2">
    <source>
        <dbReference type="SAM" id="MobiDB-lite"/>
    </source>
</evidence>
<evidence type="ECO:0000313" key="4">
    <source>
        <dbReference type="Ensembl" id="ENSMODP00000056586.1"/>
    </source>
</evidence>
<dbReference type="Proteomes" id="UP000002280">
    <property type="component" value="Unplaced"/>
</dbReference>
<gene>
    <name evidence="4" type="primary">LOC130458773</name>
</gene>
<reference evidence="4" key="1">
    <citation type="journal article" date="2007" name="Nature">
        <title>Genome of the marsupial Monodelphis domestica reveals innovation in non-coding sequences.</title>
        <authorList>
            <person name="Mikkelsen T.S."/>
            <person name="Wakefield M.J."/>
            <person name="Aken B."/>
            <person name="Amemiya C.T."/>
            <person name="Chang J.L."/>
            <person name="Duke S."/>
            <person name="Garber M."/>
            <person name="Gentles A.J."/>
            <person name="Goodstadt L."/>
            <person name="Heger A."/>
            <person name="Jurka J."/>
            <person name="Kamal M."/>
            <person name="Mauceli E."/>
            <person name="Searle S.M."/>
            <person name="Sharpe T."/>
            <person name="Baker M.L."/>
            <person name="Batzer M.A."/>
            <person name="Benos P.V."/>
            <person name="Belov K."/>
            <person name="Clamp M."/>
            <person name="Cook A."/>
            <person name="Cuff J."/>
            <person name="Das R."/>
            <person name="Davidow L."/>
            <person name="Deakin J.E."/>
            <person name="Fazzari M.J."/>
            <person name="Glass J.L."/>
            <person name="Grabherr M."/>
            <person name="Greally J.M."/>
            <person name="Gu W."/>
            <person name="Hore T.A."/>
            <person name="Huttley G.A."/>
            <person name="Kleber M."/>
            <person name="Jirtle R.L."/>
            <person name="Koina E."/>
            <person name="Lee J.T."/>
            <person name="Mahony S."/>
            <person name="Marra M.A."/>
            <person name="Miller R.D."/>
            <person name="Nicholls R.D."/>
            <person name="Oda M."/>
            <person name="Papenfuss A.T."/>
            <person name="Parra Z.E."/>
            <person name="Pollock D.D."/>
            <person name="Ray D.A."/>
            <person name="Schein J.E."/>
            <person name="Speed T.P."/>
            <person name="Thompson K."/>
            <person name="VandeBerg J.L."/>
            <person name="Wade C.M."/>
            <person name="Walker J.A."/>
            <person name="Waters P.D."/>
            <person name="Webber C."/>
            <person name="Weidman J.R."/>
            <person name="Xie X."/>
            <person name="Zody M.C."/>
            <person name="Baldwin J."/>
            <person name="Abdouelleil A."/>
            <person name="Abdulkadir J."/>
            <person name="Abebe A."/>
            <person name="Abera B."/>
            <person name="Abreu J."/>
            <person name="Acer S.C."/>
            <person name="Aftuck L."/>
            <person name="Alexander A."/>
            <person name="An P."/>
            <person name="Anderson E."/>
            <person name="Anderson S."/>
            <person name="Arachi H."/>
            <person name="Azer M."/>
            <person name="Bachantsang P."/>
            <person name="Barry A."/>
            <person name="Bayul T."/>
            <person name="Berlin A."/>
            <person name="Bessette D."/>
            <person name="Bloom T."/>
            <person name="Bloom T."/>
            <person name="Boguslavskiy L."/>
            <person name="Bonnet C."/>
            <person name="Boukhgalter B."/>
            <person name="Bourzgui I."/>
            <person name="Brown A."/>
            <person name="Cahill P."/>
            <person name="Channer S."/>
            <person name="Cheshatsang Y."/>
            <person name="Chuda L."/>
            <person name="Citroen M."/>
            <person name="Collymore A."/>
            <person name="Cooke P."/>
            <person name="Costello M."/>
            <person name="D'Aco K."/>
            <person name="Daza R."/>
            <person name="De Haan G."/>
            <person name="DeGray S."/>
            <person name="DeMaso C."/>
            <person name="Dhargay N."/>
            <person name="Dooley K."/>
            <person name="Dooley E."/>
            <person name="Doricent M."/>
            <person name="Dorje P."/>
            <person name="Dorjee K."/>
            <person name="Dupes A."/>
            <person name="Elong R."/>
            <person name="Falk J."/>
            <person name="Farina A."/>
            <person name="Faro S."/>
            <person name="Ferguson D."/>
            <person name="Fisher S."/>
            <person name="Foley C.D."/>
            <person name="Franke A."/>
            <person name="Friedrich D."/>
            <person name="Gadbois L."/>
            <person name="Gearin G."/>
            <person name="Gearin C.R."/>
            <person name="Giannoukos G."/>
            <person name="Goode T."/>
            <person name="Graham J."/>
            <person name="Grandbois E."/>
            <person name="Grewal S."/>
            <person name="Gyaltsen K."/>
            <person name="Hafez N."/>
            <person name="Hagos B."/>
            <person name="Hall J."/>
            <person name="Henson C."/>
            <person name="Hollinger A."/>
            <person name="Honan T."/>
            <person name="Huard M.D."/>
            <person name="Hughes L."/>
            <person name="Hurhula B."/>
            <person name="Husby M.E."/>
            <person name="Kamat A."/>
            <person name="Kanga B."/>
            <person name="Kashin S."/>
            <person name="Khazanovich D."/>
            <person name="Kisner P."/>
            <person name="Lance K."/>
            <person name="Lara M."/>
            <person name="Lee W."/>
            <person name="Lennon N."/>
            <person name="Letendre F."/>
            <person name="LeVine R."/>
            <person name="Lipovsky A."/>
            <person name="Liu X."/>
            <person name="Liu J."/>
            <person name="Liu S."/>
            <person name="Lokyitsang T."/>
            <person name="Lokyitsang Y."/>
            <person name="Lubonja R."/>
            <person name="Lui A."/>
            <person name="MacDonald P."/>
            <person name="Magnisalis V."/>
            <person name="Maru K."/>
            <person name="Matthews C."/>
            <person name="McCusker W."/>
            <person name="McDonough S."/>
            <person name="Mehta T."/>
            <person name="Meldrim J."/>
            <person name="Meneus L."/>
            <person name="Mihai O."/>
            <person name="Mihalev A."/>
            <person name="Mihova T."/>
            <person name="Mittelman R."/>
            <person name="Mlenga V."/>
            <person name="Montmayeur A."/>
            <person name="Mulrain L."/>
            <person name="Navidi A."/>
            <person name="Naylor J."/>
            <person name="Negash T."/>
            <person name="Nguyen T."/>
            <person name="Nguyen N."/>
            <person name="Nicol R."/>
            <person name="Norbu C."/>
            <person name="Norbu N."/>
            <person name="Novod N."/>
            <person name="O'Neill B."/>
            <person name="Osman S."/>
            <person name="Markiewicz E."/>
            <person name="Oyono O.L."/>
            <person name="Patti C."/>
            <person name="Phunkhang P."/>
            <person name="Pierre F."/>
            <person name="Priest M."/>
            <person name="Raghuraman S."/>
            <person name="Rege F."/>
            <person name="Reyes R."/>
            <person name="Rise C."/>
            <person name="Rogov P."/>
            <person name="Ross K."/>
            <person name="Ryan E."/>
            <person name="Settipalli S."/>
            <person name="Shea T."/>
            <person name="Sherpa N."/>
            <person name="Shi L."/>
            <person name="Shih D."/>
            <person name="Sparrow T."/>
            <person name="Spaulding J."/>
            <person name="Stalker J."/>
            <person name="Stange-Thomann N."/>
            <person name="Stavropoulos S."/>
            <person name="Stone C."/>
            <person name="Strader C."/>
            <person name="Tesfaye S."/>
            <person name="Thomson T."/>
            <person name="Thoulutsang Y."/>
            <person name="Thoulutsang D."/>
            <person name="Topham K."/>
            <person name="Topping I."/>
            <person name="Tsamla T."/>
            <person name="Vassiliev H."/>
            <person name="Vo A."/>
            <person name="Wangchuk T."/>
            <person name="Wangdi T."/>
            <person name="Weiand M."/>
            <person name="Wilkinson J."/>
            <person name="Wilson A."/>
            <person name="Yadav S."/>
            <person name="Young G."/>
            <person name="Yu Q."/>
            <person name="Zembek L."/>
            <person name="Zhong D."/>
            <person name="Zimmer A."/>
            <person name="Zwirko Z."/>
            <person name="Jaffe D.B."/>
            <person name="Alvarez P."/>
            <person name="Brockman W."/>
            <person name="Butler J."/>
            <person name="Chin C."/>
            <person name="Gnerre S."/>
            <person name="MacCallum I."/>
            <person name="Graves J.A."/>
            <person name="Ponting C.P."/>
            <person name="Breen M."/>
            <person name="Samollow P.B."/>
            <person name="Lander E.S."/>
            <person name="Lindblad-Toh K."/>
        </authorList>
    </citation>
    <scope>NUCLEOTIDE SEQUENCE [LARGE SCALE GENOMIC DNA]</scope>
</reference>
<reference evidence="4" key="3">
    <citation type="submission" date="2025-09" db="UniProtKB">
        <authorList>
            <consortium name="Ensembl"/>
        </authorList>
    </citation>
    <scope>IDENTIFICATION</scope>
</reference>
<dbReference type="STRING" id="13616.ENSMODP00000056586"/>
<dbReference type="InterPro" id="IPR022168">
    <property type="entry name" value="GARIL-like_Rab2B-bd"/>
</dbReference>
<feature type="compositionally biased region" description="Low complexity" evidence="2">
    <location>
        <begin position="740"/>
        <end position="750"/>
    </location>
</feature>
<feature type="compositionally biased region" description="Low complexity" evidence="2">
    <location>
        <begin position="562"/>
        <end position="716"/>
    </location>
</feature>
<protein>
    <submittedName>
        <fullName evidence="4">MAGE-like protein 2</fullName>
    </submittedName>
</protein>
<dbReference type="Ensembl" id="ENSMODT00000058991.1">
    <property type="protein sequence ID" value="ENSMODP00000056586.1"/>
    <property type="gene ID" value="ENSMODG00000028632.2"/>
</dbReference>
<accession>A0A5F8HBR1</accession>
<dbReference type="AlphaFoldDB" id="A0A5F8HBR1"/>
<organism evidence="4 5">
    <name type="scientific">Monodelphis domestica</name>
    <name type="common">Gray short-tailed opossum</name>
    <dbReference type="NCBI Taxonomy" id="13616"/>
    <lineage>
        <taxon>Eukaryota</taxon>
        <taxon>Metazoa</taxon>
        <taxon>Chordata</taxon>
        <taxon>Craniata</taxon>
        <taxon>Vertebrata</taxon>
        <taxon>Euteleostomi</taxon>
        <taxon>Mammalia</taxon>
        <taxon>Metatheria</taxon>
        <taxon>Didelphimorphia</taxon>
        <taxon>Didelphidae</taxon>
        <taxon>Monodelphis</taxon>
    </lineage>
</organism>
<feature type="compositionally biased region" description="Polar residues" evidence="2">
    <location>
        <begin position="520"/>
        <end position="529"/>
    </location>
</feature>
<dbReference type="Bgee" id="ENSMODG00000028632">
    <property type="expression patterns" value="Expressed in testis and 17 other cell types or tissues"/>
</dbReference>
<dbReference type="PANTHER" id="PTHR22574:SF12">
    <property type="entry name" value="GOLGI-ASSOCIATED RAB2 INTERACTOR PROTEIN 5B"/>
    <property type="match status" value="1"/>
</dbReference>
<dbReference type="InParanoid" id="A0A5F8HBR1"/>
<sequence>MEIMLGQRHLRESNSLWPGSPESLYRGPWWLLEVPLKRQRGPGEAATASSYSPAQRLQSFPQSPCLECGLPVLPSPELAEQRALGFGSELCRKGPGAPPETGPNFRVAPPHPLCVQGLERTFLRGAAPFFLVLPCMGPGECCQLAPPDPPDPCMRSQRGPPGCVTPARLPLLSSAVPESHSQSALPAESILALLQQPPPPPPQSPDLQAHRDSLSPMKPRKPSPVVLPGELHLPEVEAELSFPLCFPKPGPLQRAVAEGNYPPLGPFTAMIESDFLQVTNKGEPVFLHKKENPVTMAVASSFPGLLLPDLVLLARPVQSKKQPPRLELTRLLPAQLVRLFVHSEAGWRLKLRLASGRSFYLRLVAEPAEGCLLFNRWRFLIYLMQGPIPAWARSPDEQAAQDESAPMSAAEAPPKRKEVAFPPQYPVPRTKGSPGWTWDKALHYPGPLSQLMDQQSAPALPEVMSEVMSRAEAAPMSFRSQQKLPVRREEQQKSEPTLFRRSTPGSLVEVEGQPRVTIRTLFSTISGSHLSKAASPAETSSSGPSRPPSQEHPQEPGTANKLPLPQEQPQPQELPQEQPQPQELPQEQPQPQEFPQDQPQPQELPQDQPQPQELPQDQPQPQELPQDQPQPQELPQDQPQPQELPQEQPQPQELPQDQPQPQELPQEQPQPQELPQDQPQPQELPQEQPQPQELPQDQLQPQELPQDQLQPQPQEGPQERRHSKGHHHHSKHHHHHSKWQQLPQEQPQPRRLCKCPSMQEPPLRVKVRETLGEPRTLAEGLLKKIEAWDAWRFGWVRCQPPEAAGVATEQPKDNPRDGPEPTQASQPCASFKALRKAIQKPPSWLTRAWQQGKKVVCTCTRGSS</sequence>
<feature type="compositionally biased region" description="Low complexity" evidence="2">
    <location>
        <begin position="403"/>
        <end position="412"/>
    </location>
</feature>
<dbReference type="GeneTree" id="ENSGT00940000162319"/>
<comment type="similarity">
    <text evidence="1">Belongs to the GARIN family.</text>
</comment>
<proteinExistence type="inferred from homology"/>
<evidence type="ECO:0000256" key="1">
    <source>
        <dbReference type="ARBA" id="ARBA00038379"/>
    </source>
</evidence>
<feature type="compositionally biased region" description="Basic and acidic residues" evidence="2">
    <location>
        <begin position="810"/>
        <end position="819"/>
    </location>
</feature>
<feature type="region of interest" description="Disordered" evidence="2">
    <location>
        <begin position="394"/>
        <end position="426"/>
    </location>
</feature>
<keyword evidence="5" id="KW-1185">Reference proteome</keyword>
<name>A0A5F8HBR1_MONDO</name>
<dbReference type="PANTHER" id="PTHR22574">
    <property type="match status" value="1"/>
</dbReference>
<feature type="region of interest" description="Disordered" evidence="2">
    <location>
        <begin position="803"/>
        <end position="826"/>
    </location>
</feature>
<reference evidence="4" key="2">
    <citation type="submission" date="2025-08" db="UniProtKB">
        <authorList>
            <consortium name="Ensembl"/>
        </authorList>
    </citation>
    <scope>IDENTIFICATION</scope>
</reference>
<feature type="compositionally biased region" description="Basic residues" evidence="2">
    <location>
        <begin position="721"/>
        <end position="738"/>
    </location>
</feature>